<evidence type="ECO:0000259" key="1">
    <source>
        <dbReference type="PROSITE" id="PS50878"/>
    </source>
</evidence>
<organism evidence="2 3">
    <name type="scientific">Coptotermes formosanus</name>
    <name type="common">Formosan subterranean termite</name>
    <dbReference type="NCBI Taxonomy" id="36987"/>
    <lineage>
        <taxon>Eukaryota</taxon>
        <taxon>Metazoa</taxon>
        <taxon>Ecdysozoa</taxon>
        <taxon>Arthropoda</taxon>
        <taxon>Hexapoda</taxon>
        <taxon>Insecta</taxon>
        <taxon>Pterygota</taxon>
        <taxon>Neoptera</taxon>
        <taxon>Polyneoptera</taxon>
        <taxon>Dictyoptera</taxon>
        <taxon>Blattodea</taxon>
        <taxon>Blattoidea</taxon>
        <taxon>Termitoidae</taxon>
        <taxon>Rhinotermitidae</taxon>
        <taxon>Coptotermes</taxon>
    </lineage>
</organism>
<dbReference type="PROSITE" id="PS50878">
    <property type="entry name" value="RT_POL"/>
    <property type="match status" value="1"/>
</dbReference>
<dbReference type="Proteomes" id="UP000502823">
    <property type="component" value="Unassembled WGS sequence"/>
</dbReference>
<feature type="domain" description="Reverse transcriptase" evidence="1">
    <location>
        <begin position="1"/>
        <end position="133"/>
    </location>
</feature>
<dbReference type="InParanoid" id="A0A6L2PPX5"/>
<dbReference type="InterPro" id="IPR000477">
    <property type="entry name" value="RT_dom"/>
</dbReference>
<evidence type="ECO:0000313" key="3">
    <source>
        <dbReference type="Proteomes" id="UP000502823"/>
    </source>
</evidence>
<protein>
    <recommendedName>
        <fullName evidence="1">Reverse transcriptase domain-containing protein</fullName>
    </recommendedName>
</protein>
<dbReference type="OrthoDB" id="414730at2759"/>
<sequence length="133" mass="15258">MASYELINHILQAFNDKIPMEGIFCDFHKARDCVNHNVLLSKLKFYGTVDMTHSLIKSYLSNRYQRVSIKDNLLYIHTYSKWVLNKNGAPQGSILGPLLFLFYISDLPTFIKNKSKPVLFADDTSILIKNLAS</sequence>
<keyword evidence="3" id="KW-1185">Reference proteome</keyword>
<dbReference type="AlphaFoldDB" id="A0A6L2PPX5"/>
<comment type="caution">
    <text evidence="2">The sequence shown here is derived from an EMBL/GenBank/DDBJ whole genome shotgun (WGS) entry which is preliminary data.</text>
</comment>
<dbReference type="EMBL" id="BLKM01000501">
    <property type="protein sequence ID" value="GFG34681.1"/>
    <property type="molecule type" value="Genomic_DNA"/>
</dbReference>
<gene>
    <name evidence="2" type="ORF">Cfor_03085</name>
</gene>
<dbReference type="PANTHER" id="PTHR33332">
    <property type="entry name" value="REVERSE TRANSCRIPTASE DOMAIN-CONTAINING PROTEIN"/>
    <property type="match status" value="1"/>
</dbReference>
<proteinExistence type="predicted"/>
<reference evidence="3" key="1">
    <citation type="submission" date="2020-01" db="EMBL/GenBank/DDBJ databases">
        <title>Draft genome sequence of the Termite Coptotermes fromosanus.</title>
        <authorList>
            <person name="Itakura S."/>
            <person name="Yosikawa Y."/>
            <person name="Umezawa K."/>
        </authorList>
    </citation>
    <scope>NUCLEOTIDE SEQUENCE [LARGE SCALE GENOMIC DNA]</scope>
</reference>
<accession>A0A6L2PPX5</accession>
<dbReference type="Pfam" id="PF00078">
    <property type="entry name" value="RVT_1"/>
    <property type="match status" value="1"/>
</dbReference>
<evidence type="ECO:0000313" key="2">
    <source>
        <dbReference type="EMBL" id="GFG34681.1"/>
    </source>
</evidence>
<name>A0A6L2PPX5_COPFO</name>